<organism evidence="1">
    <name type="scientific">Vibrio sp. VP5(2010)</name>
    <dbReference type="NCBI Taxonomy" id="749334"/>
    <lineage>
        <taxon>Bacteria</taxon>
        <taxon>Pseudomonadati</taxon>
        <taxon>Pseudomonadota</taxon>
        <taxon>Gammaproteobacteria</taxon>
        <taxon>Vibrionales</taxon>
        <taxon>Vibrionaceae</taxon>
        <taxon>Vibrio</taxon>
    </lineage>
</organism>
<dbReference type="AlphaFoldDB" id="D5JEH6"/>
<protein>
    <submittedName>
        <fullName evidence="1">Uncharacterized protein</fullName>
    </submittedName>
</protein>
<name>D5JEH6_9VIBR</name>
<keyword evidence="1" id="KW-0614">Plasmid</keyword>
<proteinExistence type="predicted"/>
<accession>D5JEH6</accession>
<evidence type="ECO:0000313" key="1">
    <source>
        <dbReference type="EMBL" id="ADE60754.1"/>
    </source>
</evidence>
<sequence length="66" mass="7658">MLAYASPCRHTKNTKKAHFQVGFFCIQIKDINRFNPFTEMYTTTKTKHSTFQTPKGKNTGIDTKTR</sequence>
<reference evidence="1" key="1">
    <citation type="journal article" date="2010" name="J. Microbiol. Biotechnol.">
        <title>A new ColE1-like plasmid group revealed by comparative analysis of the replication proficient fragments of Vibrionaceae plasmids.</title>
        <authorList>
            <person name="Pan L."/>
            <person name="Leung P.C."/>
            <person name="Gu J.D."/>
        </authorList>
    </citation>
    <scope>NUCLEOTIDE SEQUENCE</scope>
    <source>
        <strain evidence="1">VP5</strain>
        <plasmid evidence="1">pV5-2</plasmid>
    </source>
</reference>
<dbReference type="EMBL" id="GU272158">
    <property type="protein sequence ID" value="ADE60754.1"/>
    <property type="molecule type" value="Genomic_DNA"/>
</dbReference>
<geneLocation type="plasmid" evidence="1">
    <name>pV5-2</name>
</geneLocation>
<gene>
    <name evidence="1" type="ORF">pV5-2-ORF4</name>
</gene>